<dbReference type="Pfam" id="PF13715">
    <property type="entry name" value="CarbopepD_reg_2"/>
    <property type="match status" value="1"/>
</dbReference>
<feature type="chain" id="PRO_5046535162" evidence="9">
    <location>
        <begin position="22"/>
        <end position="1123"/>
    </location>
</feature>
<dbReference type="EMBL" id="BAABIQ010000029">
    <property type="protein sequence ID" value="GAA4791047.1"/>
    <property type="molecule type" value="Genomic_DNA"/>
</dbReference>
<comment type="caution">
    <text evidence="11">The sequence shown here is derived from an EMBL/GenBank/DDBJ whole genome shotgun (WGS) entry which is preliminary data.</text>
</comment>
<evidence type="ECO:0000313" key="12">
    <source>
        <dbReference type="Proteomes" id="UP001501411"/>
    </source>
</evidence>
<evidence type="ECO:0000256" key="7">
    <source>
        <dbReference type="ARBA" id="ARBA00023237"/>
    </source>
</evidence>
<keyword evidence="4 8" id="KW-0812">Transmembrane</keyword>
<keyword evidence="11" id="KW-0675">Receptor</keyword>
<dbReference type="InterPro" id="IPR036942">
    <property type="entry name" value="Beta-barrel_TonB_sf"/>
</dbReference>
<evidence type="ECO:0000256" key="8">
    <source>
        <dbReference type="PROSITE-ProRule" id="PRU01360"/>
    </source>
</evidence>
<keyword evidence="12" id="KW-1185">Reference proteome</keyword>
<evidence type="ECO:0000256" key="2">
    <source>
        <dbReference type="ARBA" id="ARBA00022448"/>
    </source>
</evidence>
<dbReference type="Gene3D" id="2.60.40.1120">
    <property type="entry name" value="Carboxypeptidase-like, regulatory domain"/>
    <property type="match status" value="1"/>
</dbReference>
<dbReference type="InterPro" id="IPR023997">
    <property type="entry name" value="TonB-dep_OMP_SusC/RagA_CS"/>
</dbReference>
<dbReference type="SUPFAM" id="SSF56935">
    <property type="entry name" value="Porins"/>
    <property type="match status" value="1"/>
</dbReference>
<sequence length="1123" mass="125064">MKLTLLLLFISIVQLSAEALAQQISLKLQNASLAEVVARIKTQTDLDFLYNNSTTEDFIPVTLDVKNERLETVLDLCFRNQPLTYRINKHTVLITKKEQKQVKESAQNIVSGLVTDSVSGESLPDVNITVINTANGTKTDEQGRYRLPVSSANPVLVFSYIGYQVKRVALNGRNRLDVKMTPLTTTLEDVVVVGYGTRAKGTVTGAISSVKSDVFENRPLNNSYDALQGALPGVTITRGSGQPGGQGYNLQTRGYSSINGNAPLVMIDGIPGDLNVINPNDIAEITVLKDAAASIYGARAADGVILVTTKKGTNAPPQITYSLNYGRKTPTYLRKVTNTLQFAEMMDEGLRAVGQPGFDASVFEKIKANAAPELDKGWNYGVTNFPAFYGYTDWNNAIYKTSDQQLHNLAIAGGGENNGYLVSLGYNRDNGNLKFGENNLDRYNFRINYDIKLLKKLSLQTRTSFESQITREPSNLENALTNVPRQFPYQPVFNTQGQFYGYQGYENPAQTLAETGKRHIDYSRFNTNFKLDYDVLEGLKLTGQVAFMMDYYKDNANYRTFTRWNYAGEVQDVRQDPNSAYYTNEKKLNKLYQLYFDYNKAFNADHRINVTGGASLEQYSGDGQTTWGYHFLSNDIFTLNLADKTKTAYTNFTGSLSSSALASYFGRLSYSFRDKLIVDVTARADGSSKFASSKRWSAVFPSVAVAYNLSQESFIQSLGVIDLLKLRASWGKMGNQEIGELGLYDYIPLVSVEGNYPLGNPNAGLTGASSNTASQDRTWETIINKNAGIDLGVLGTKLTFSFDYYQKINDDMLVDIAVPATYGGVPPSSNQGKLVTKGFETAITWKDQRDDFRYSISLMLSDNTNKLVELKNSDNYGEGLNQFRQGYPINSYFGYEYLGIIKTQEQLEAYKQLTGIPTNIGIGDAMYKDRDGDGKLTAFGDKTKGLAGDMLYLGNLSPRYTYSANISAAYKQFDLSVFLQGVGKRTVQYESNISTPNTFFWPSLAYYYQQTWSSDRPDAPYPRYLPGNLGYDEIRNYDYHTSSLVMHNVAYLRFKVITLGYNLPTALAEKIKMKGARIYVSGQDLFTLSKGTLGGNFDPEDGKRNEGTYPFNKVYSIGLNVKF</sequence>
<dbReference type="NCBIfam" id="TIGR04057">
    <property type="entry name" value="SusC_RagA_signa"/>
    <property type="match status" value="1"/>
</dbReference>
<accession>A0ABP9B873</accession>
<evidence type="ECO:0000256" key="1">
    <source>
        <dbReference type="ARBA" id="ARBA00004571"/>
    </source>
</evidence>
<evidence type="ECO:0000256" key="9">
    <source>
        <dbReference type="SAM" id="SignalP"/>
    </source>
</evidence>
<gene>
    <name evidence="11" type="ORF">GCM10023231_18690</name>
</gene>
<dbReference type="Proteomes" id="UP001501411">
    <property type="component" value="Unassembled WGS sequence"/>
</dbReference>
<dbReference type="Gene3D" id="2.40.170.20">
    <property type="entry name" value="TonB-dependent receptor, beta-barrel domain"/>
    <property type="match status" value="1"/>
</dbReference>
<keyword evidence="5 9" id="KW-0732">Signal</keyword>
<dbReference type="Gene3D" id="2.170.130.10">
    <property type="entry name" value="TonB-dependent receptor, plug domain"/>
    <property type="match status" value="1"/>
</dbReference>
<keyword evidence="3 8" id="KW-1134">Transmembrane beta strand</keyword>
<proteinExistence type="inferred from homology"/>
<dbReference type="Pfam" id="PF07715">
    <property type="entry name" value="Plug"/>
    <property type="match status" value="1"/>
</dbReference>
<comment type="subcellular location">
    <subcellularLocation>
        <location evidence="1 8">Cell outer membrane</location>
        <topology evidence="1 8">Multi-pass membrane protein</topology>
    </subcellularLocation>
</comment>
<keyword evidence="6 8" id="KW-0472">Membrane</keyword>
<evidence type="ECO:0000313" key="11">
    <source>
        <dbReference type="EMBL" id="GAA4791047.1"/>
    </source>
</evidence>
<evidence type="ECO:0000259" key="10">
    <source>
        <dbReference type="Pfam" id="PF07715"/>
    </source>
</evidence>
<keyword evidence="7 8" id="KW-0998">Cell outer membrane</keyword>
<dbReference type="RefSeq" id="WP_345231497.1">
    <property type="nucleotide sequence ID" value="NZ_BAABIQ010000029.1"/>
</dbReference>
<evidence type="ECO:0000256" key="6">
    <source>
        <dbReference type="ARBA" id="ARBA00023136"/>
    </source>
</evidence>
<reference evidence="12" key="1">
    <citation type="journal article" date="2019" name="Int. J. Syst. Evol. Microbiol.">
        <title>The Global Catalogue of Microorganisms (GCM) 10K type strain sequencing project: providing services to taxonomists for standard genome sequencing and annotation.</title>
        <authorList>
            <consortium name="The Broad Institute Genomics Platform"/>
            <consortium name="The Broad Institute Genome Sequencing Center for Infectious Disease"/>
            <person name="Wu L."/>
            <person name="Ma J."/>
        </authorList>
    </citation>
    <scope>NUCLEOTIDE SEQUENCE [LARGE SCALE GENOMIC DNA]</scope>
    <source>
        <strain evidence="12">JCM 18200</strain>
    </source>
</reference>
<dbReference type="PANTHER" id="PTHR30069:SF29">
    <property type="entry name" value="HEMOGLOBIN AND HEMOGLOBIN-HAPTOGLOBIN-BINDING PROTEIN 1-RELATED"/>
    <property type="match status" value="1"/>
</dbReference>
<dbReference type="InterPro" id="IPR023996">
    <property type="entry name" value="TonB-dep_OMP_SusC/RagA"/>
</dbReference>
<dbReference type="PROSITE" id="PS52016">
    <property type="entry name" value="TONB_DEPENDENT_REC_3"/>
    <property type="match status" value="1"/>
</dbReference>
<dbReference type="InterPro" id="IPR012910">
    <property type="entry name" value="Plug_dom"/>
</dbReference>
<dbReference type="InterPro" id="IPR039426">
    <property type="entry name" value="TonB-dep_rcpt-like"/>
</dbReference>
<feature type="domain" description="TonB-dependent receptor plug" evidence="10">
    <location>
        <begin position="202"/>
        <end position="304"/>
    </location>
</feature>
<dbReference type="InterPro" id="IPR037066">
    <property type="entry name" value="Plug_dom_sf"/>
</dbReference>
<evidence type="ECO:0000256" key="4">
    <source>
        <dbReference type="ARBA" id="ARBA00022692"/>
    </source>
</evidence>
<dbReference type="SUPFAM" id="SSF49464">
    <property type="entry name" value="Carboxypeptidase regulatory domain-like"/>
    <property type="match status" value="1"/>
</dbReference>
<evidence type="ECO:0000256" key="5">
    <source>
        <dbReference type="ARBA" id="ARBA00022729"/>
    </source>
</evidence>
<keyword evidence="2 8" id="KW-0813">Transport</keyword>
<name>A0ABP9B873_9SPHI</name>
<dbReference type="NCBIfam" id="TIGR04056">
    <property type="entry name" value="OMP_RagA_SusC"/>
    <property type="match status" value="1"/>
</dbReference>
<dbReference type="InterPro" id="IPR008969">
    <property type="entry name" value="CarboxyPept-like_regulatory"/>
</dbReference>
<comment type="similarity">
    <text evidence="8">Belongs to the TonB-dependent receptor family.</text>
</comment>
<evidence type="ECO:0000256" key="3">
    <source>
        <dbReference type="ARBA" id="ARBA00022452"/>
    </source>
</evidence>
<protein>
    <submittedName>
        <fullName evidence="11">TonB-dependent receptor</fullName>
    </submittedName>
</protein>
<dbReference type="PANTHER" id="PTHR30069">
    <property type="entry name" value="TONB-DEPENDENT OUTER MEMBRANE RECEPTOR"/>
    <property type="match status" value="1"/>
</dbReference>
<organism evidence="11 12">
    <name type="scientific">Olivibacter ginsenosidimutans</name>
    <dbReference type="NCBI Taxonomy" id="1176537"/>
    <lineage>
        <taxon>Bacteria</taxon>
        <taxon>Pseudomonadati</taxon>
        <taxon>Bacteroidota</taxon>
        <taxon>Sphingobacteriia</taxon>
        <taxon>Sphingobacteriales</taxon>
        <taxon>Sphingobacteriaceae</taxon>
        <taxon>Olivibacter</taxon>
    </lineage>
</organism>
<feature type="signal peptide" evidence="9">
    <location>
        <begin position="1"/>
        <end position="21"/>
    </location>
</feature>